<name>A0A8J2MLQ8_COTCN</name>
<feature type="domain" description="Reverse transcriptase" evidence="1">
    <location>
        <begin position="520"/>
        <end position="624"/>
    </location>
</feature>
<dbReference type="SUPFAM" id="SSF56672">
    <property type="entry name" value="DNA/RNA polymerases"/>
    <property type="match status" value="1"/>
</dbReference>
<reference evidence="3" key="1">
    <citation type="submission" date="2021-04" db="EMBL/GenBank/DDBJ databases">
        <authorList>
            <person name="Chebbi M.A.C M."/>
        </authorList>
    </citation>
    <scope>NUCLEOTIDE SEQUENCE</scope>
</reference>
<dbReference type="Proteomes" id="UP000786811">
    <property type="component" value="Unassembled WGS sequence"/>
</dbReference>
<dbReference type="SUPFAM" id="SSF56219">
    <property type="entry name" value="DNase I-like"/>
    <property type="match status" value="1"/>
</dbReference>
<dbReference type="PANTHER" id="PTHR36688:SF1">
    <property type="entry name" value="ENDONUCLEASE_EXONUCLEASE_PHOSPHATASE DOMAIN-CONTAINING PROTEIN"/>
    <property type="match status" value="1"/>
</dbReference>
<dbReference type="PANTHER" id="PTHR36688">
    <property type="entry name" value="ENDO/EXONUCLEASE/PHOSPHATASE DOMAIN-CONTAINING PROTEIN"/>
    <property type="match status" value="1"/>
</dbReference>
<proteinExistence type="predicted"/>
<evidence type="ECO:0000259" key="1">
    <source>
        <dbReference type="Pfam" id="PF00078"/>
    </source>
</evidence>
<sequence length="661" mass="76233">MAHTTQQQNIEQELTGSNSIIRFSAINVNSLEANKRKLDMEEFVKNNQIDIALISETKLHSEHKLSFNDYNLIRTDRPNAKNGGGTAILINKKLSFTPISYPNSLSNKVIEYTAIRLKVNSKKSLIIFSIYAACNSNRSLIAELDKIYHDFRLDKPDIYFIMAGDWNARHTKWGDSKINDYGAMLNRWEVKNSITHKCTLYNPNRPTYPSAGSYLDHCLPDTRIEIKELSSNGLLKTLPYDSHHNAIYFTIDTNKTFMGLASSPPPTIRYNYKRTNWRKFAEDLLYNHKNQIPSDKNLTISEIDSHILNLEKEITTTIIKIVPKVEADTKKGCLKYVNNTIKKLQAMKSKLISEKFRATNQEEKYRLNQLIKEINKKLTKEFQKSETAYWTAKTKSINYRDSAKFFPRINRFFRYREPPRVDNLTISKDSPLLTDEIINDPETSKIDGKHLITHSTAKLNIIGKYFESINSPRYSNIGTMTKTIADNAANDIKKHNLTHTTFNRSNRAYYPVQNENEPKFLHSYIEVEILLKKTKNKTSSGTQQGTVTSPILFIIYCRNVLNLFLMNSGNNTHYGAYADDTAIYVAHTKIPVIEKRLTSLVNQIYEYLEQWNLKMNAFKSETILFRKTVNEITPPTVLLIKTFQIKITDKDTGLETIIPNK</sequence>
<dbReference type="Pfam" id="PF03372">
    <property type="entry name" value="Exo_endo_phos"/>
    <property type="match status" value="1"/>
</dbReference>
<evidence type="ECO:0000313" key="4">
    <source>
        <dbReference type="Proteomes" id="UP000786811"/>
    </source>
</evidence>
<dbReference type="Gene3D" id="3.60.10.10">
    <property type="entry name" value="Endonuclease/exonuclease/phosphatase"/>
    <property type="match status" value="1"/>
</dbReference>
<evidence type="ECO:0000259" key="2">
    <source>
        <dbReference type="Pfam" id="PF03372"/>
    </source>
</evidence>
<dbReference type="OrthoDB" id="7989680at2759"/>
<dbReference type="InterPro" id="IPR005135">
    <property type="entry name" value="Endo/exonuclease/phosphatase"/>
</dbReference>
<comment type="caution">
    <text evidence="3">The sequence shown here is derived from an EMBL/GenBank/DDBJ whole genome shotgun (WGS) entry which is preliminary data.</text>
</comment>
<evidence type="ECO:0000313" key="3">
    <source>
        <dbReference type="EMBL" id="CAG5093147.1"/>
    </source>
</evidence>
<dbReference type="GO" id="GO:0071897">
    <property type="term" value="P:DNA biosynthetic process"/>
    <property type="evidence" value="ECO:0007669"/>
    <property type="project" value="UniProtKB-ARBA"/>
</dbReference>
<dbReference type="InterPro" id="IPR052560">
    <property type="entry name" value="RdDP_mobile_element"/>
</dbReference>
<evidence type="ECO:0008006" key="5">
    <source>
        <dbReference type="Google" id="ProtNLM"/>
    </source>
</evidence>
<keyword evidence="4" id="KW-1185">Reference proteome</keyword>
<protein>
    <recommendedName>
        <fullName evidence="5">Reverse transcriptase domain-containing protein</fullName>
    </recommendedName>
</protein>
<dbReference type="InterPro" id="IPR036691">
    <property type="entry name" value="Endo/exonu/phosph_ase_sf"/>
</dbReference>
<dbReference type="Pfam" id="PF00078">
    <property type="entry name" value="RVT_1"/>
    <property type="match status" value="1"/>
</dbReference>
<dbReference type="InterPro" id="IPR000477">
    <property type="entry name" value="RT_dom"/>
</dbReference>
<feature type="domain" description="Endonuclease/exonuclease/phosphatase" evidence="2">
    <location>
        <begin position="27"/>
        <end position="226"/>
    </location>
</feature>
<accession>A0A8J2MLQ8</accession>
<dbReference type="AlphaFoldDB" id="A0A8J2MLQ8"/>
<dbReference type="GO" id="GO:0003824">
    <property type="term" value="F:catalytic activity"/>
    <property type="evidence" value="ECO:0007669"/>
    <property type="project" value="InterPro"/>
</dbReference>
<organism evidence="3 4">
    <name type="scientific">Cotesia congregata</name>
    <name type="common">Parasitoid wasp</name>
    <name type="synonym">Apanteles congregatus</name>
    <dbReference type="NCBI Taxonomy" id="51543"/>
    <lineage>
        <taxon>Eukaryota</taxon>
        <taxon>Metazoa</taxon>
        <taxon>Ecdysozoa</taxon>
        <taxon>Arthropoda</taxon>
        <taxon>Hexapoda</taxon>
        <taxon>Insecta</taxon>
        <taxon>Pterygota</taxon>
        <taxon>Neoptera</taxon>
        <taxon>Endopterygota</taxon>
        <taxon>Hymenoptera</taxon>
        <taxon>Apocrita</taxon>
        <taxon>Ichneumonoidea</taxon>
        <taxon>Braconidae</taxon>
        <taxon>Microgastrinae</taxon>
        <taxon>Cotesia</taxon>
    </lineage>
</organism>
<dbReference type="EMBL" id="CAJNRD030001120">
    <property type="protein sequence ID" value="CAG5093147.1"/>
    <property type="molecule type" value="Genomic_DNA"/>
</dbReference>
<gene>
    <name evidence="3" type="ORF">HICCMSTLAB_LOCUS6623</name>
</gene>
<dbReference type="InterPro" id="IPR043502">
    <property type="entry name" value="DNA/RNA_pol_sf"/>
</dbReference>